<dbReference type="OrthoDB" id="4641051at2"/>
<keyword evidence="3" id="KW-1185">Reference proteome</keyword>
<dbReference type="RefSeq" id="WP_083000120.1">
    <property type="nucleotide sequence ID" value="NZ_AP022591.1"/>
</dbReference>
<dbReference type="EMBL" id="AP022591">
    <property type="protein sequence ID" value="BBY44968.1"/>
    <property type="molecule type" value="Genomic_DNA"/>
</dbReference>
<dbReference type="STRING" id="1249101.BST21_02780"/>
<dbReference type="KEGG" id="mcee:MCEL_32630"/>
<dbReference type="AlphaFoldDB" id="A0A1X0C184"/>
<name>A0A1X0C184_MYCCF</name>
<protein>
    <submittedName>
        <fullName evidence="2">Uncharacterized protein</fullName>
    </submittedName>
</protein>
<accession>A0A1X0C184</accession>
<dbReference type="Proteomes" id="UP000466431">
    <property type="component" value="Chromosome"/>
</dbReference>
<feature type="compositionally biased region" description="Basic and acidic residues" evidence="1">
    <location>
        <begin position="1"/>
        <end position="12"/>
    </location>
</feature>
<sequence>MAGEMPPERFDDERDDLVALGSFDRGDAPDDDSSDSVLDALAVYAPAEPVENPESPLFTVTNPTGTVGVSTFLDGRISQIDLSPKAAELTEADLAAEVVVIAGLATQEAKSAQHAMMLEGMREQGHDDAATRDFLSRDLELPSPEQARAERARVFATRYAGDDD</sequence>
<organism evidence="2 3">
    <name type="scientific">Mycolicibacterium celeriflavum</name>
    <name type="common">Mycobacterium celeriflavum</name>
    <dbReference type="NCBI Taxonomy" id="1249101"/>
    <lineage>
        <taxon>Bacteria</taxon>
        <taxon>Bacillati</taxon>
        <taxon>Actinomycetota</taxon>
        <taxon>Actinomycetes</taxon>
        <taxon>Mycobacteriales</taxon>
        <taxon>Mycobacteriaceae</taxon>
        <taxon>Mycolicibacterium</taxon>
    </lineage>
</organism>
<reference evidence="2 3" key="1">
    <citation type="journal article" date="2019" name="Emerg. Microbes Infect.">
        <title>Comprehensive subspecies identification of 175 nontuberculous mycobacteria species based on 7547 genomic profiles.</title>
        <authorList>
            <person name="Matsumoto Y."/>
            <person name="Kinjo T."/>
            <person name="Motooka D."/>
            <person name="Nabeya D."/>
            <person name="Jung N."/>
            <person name="Uechi K."/>
            <person name="Horii T."/>
            <person name="Iida T."/>
            <person name="Fujita J."/>
            <person name="Nakamura S."/>
        </authorList>
    </citation>
    <scope>NUCLEOTIDE SEQUENCE [LARGE SCALE GENOMIC DNA]</scope>
    <source>
        <strain evidence="2 3">JCM 18439</strain>
    </source>
</reference>
<gene>
    <name evidence="2" type="ORF">MCEL_32630</name>
</gene>
<evidence type="ECO:0000313" key="3">
    <source>
        <dbReference type="Proteomes" id="UP000466431"/>
    </source>
</evidence>
<evidence type="ECO:0000256" key="1">
    <source>
        <dbReference type="SAM" id="MobiDB-lite"/>
    </source>
</evidence>
<proteinExistence type="predicted"/>
<feature type="region of interest" description="Disordered" evidence="1">
    <location>
        <begin position="1"/>
        <end position="35"/>
    </location>
</feature>
<evidence type="ECO:0000313" key="2">
    <source>
        <dbReference type="EMBL" id="BBY44968.1"/>
    </source>
</evidence>